<accession>A0A8H9GXR9</accession>
<keyword evidence="4" id="KW-1185">Reference proteome</keyword>
<keyword evidence="1" id="KW-0238">DNA-binding</keyword>
<proteinExistence type="predicted"/>
<reference evidence="4" key="1">
    <citation type="journal article" date="2019" name="Int. J. Syst. Evol. Microbiol.">
        <title>The Global Catalogue of Microorganisms (GCM) 10K type strain sequencing project: providing services to taxonomists for standard genome sequencing and annotation.</title>
        <authorList>
            <consortium name="The Broad Institute Genomics Platform"/>
            <consortium name="The Broad Institute Genome Sequencing Center for Infectious Disease"/>
            <person name="Wu L."/>
            <person name="Ma J."/>
        </authorList>
    </citation>
    <scope>NUCLEOTIDE SEQUENCE [LARGE SCALE GENOMIC DNA]</scope>
    <source>
        <strain evidence="4">JCM 31047</strain>
    </source>
</reference>
<sequence>MSRRLHHDQHNIQISTSSYHAIRKLIAEGLLIPAERAPEVDNPVKGINGAQLYVLAPDCEFVIRSDVECTMGGVPIRAKLYALPSPAYHAVVRANPFTQYPGLDELRTTIRSSATGAREGLRRAVQQGRQPDQRVVVAAESQQFVASWLAQHTLVQIKSLPTRPAPDMFLTLAFHTSFTGVFPPRREAVMGLDVGLQPHTVVARDDGRVKHFHLSPLAQLPTQCLPSAERELLEVLQYAQGRADFEEVVAYLIGHASHIYAEALEHRGMSPRYIVRSRRLALQDAFYSHLSQYANAAGIPFTRVDARHSSTTCPVPVCGAQGERARDVFRCPACGLQRNAHEVGALNVLARGLAGGVHLRTGQWRISDQRGESAQDDFAEWANAYSFPGLRRR</sequence>
<comment type="caution">
    <text evidence="3">The sequence shown here is derived from an EMBL/GenBank/DDBJ whole genome shotgun (WGS) entry which is preliminary data.</text>
</comment>
<feature type="domain" description="Cas12f1-like TNB" evidence="2">
    <location>
        <begin position="286"/>
        <end position="348"/>
    </location>
</feature>
<dbReference type="Proteomes" id="UP000600547">
    <property type="component" value="Unassembled WGS sequence"/>
</dbReference>
<evidence type="ECO:0000313" key="4">
    <source>
        <dbReference type="Proteomes" id="UP000600547"/>
    </source>
</evidence>
<dbReference type="RefSeq" id="WP_189062758.1">
    <property type="nucleotide sequence ID" value="NZ_BMQG01000015.1"/>
</dbReference>
<evidence type="ECO:0000259" key="2">
    <source>
        <dbReference type="Pfam" id="PF07282"/>
    </source>
</evidence>
<protein>
    <recommendedName>
        <fullName evidence="2">Cas12f1-like TNB domain-containing protein</fullName>
    </recommendedName>
</protein>
<evidence type="ECO:0000256" key="1">
    <source>
        <dbReference type="ARBA" id="ARBA00023125"/>
    </source>
</evidence>
<dbReference type="InterPro" id="IPR010095">
    <property type="entry name" value="Cas12f1-like_TNB"/>
</dbReference>
<dbReference type="EMBL" id="BMQG01000015">
    <property type="protein sequence ID" value="GGM54625.1"/>
    <property type="molecule type" value="Genomic_DNA"/>
</dbReference>
<dbReference type="Pfam" id="PF07282">
    <property type="entry name" value="Cas12f1-like_TNB"/>
    <property type="match status" value="1"/>
</dbReference>
<evidence type="ECO:0000313" key="3">
    <source>
        <dbReference type="EMBL" id="GGM54625.1"/>
    </source>
</evidence>
<dbReference type="AlphaFoldDB" id="A0A8H9GXR9"/>
<dbReference type="GO" id="GO:0003677">
    <property type="term" value="F:DNA binding"/>
    <property type="evidence" value="ECO:0007669"/>
    <property type="project" value="UniProtKB-KW"/>
</dbReference>
<organism evidence="3 4">
    <name type="scientific">Deinococcus arenae</name>
    <dbReference type="NCBI Taxonomy" id="1452751"/>
    <lineage>
        <taxon>Bacteria</taxon>
        <taxon>Thermotogati</taxon>
        <taxon>Deinococcota</taxon>
        <taxon>Deinococci</taxon>
        <taxon>Deinococcales</taxon>
        <taxon>Deinococcaceae</taxon>
        <taxon>Deinococcus</taxon>
    </lineage>
</organism>
<gene>
    <name evidence="3" type="ORF">GCM10008956_33140</name>
</gene>
<name>A0A8H9GXR9_9DEIO</name>